<name>A0A4R6BV96_9STAP</name>
<dbReference type="InterPro" id="IPR029062">
    <property type="entry name" value="Class_I_gatase-like"/>
</dbReference>
<keyword evidence="1" id="KW-0315">Glutamine amidotransferase</keyword>
<organism evidence="3 4">
    <name type="scientific">Macrococcus lamae</name>
    <dbReference type="NCBI Taxonomy" id="198484"/>
    <lineage>
        <taxon>Bacteria</taxon>
        <taxon>Bacillati</taxon>
        <taxon>Bacillota</taxon>
        <taxon>Bacilli</taxon>
        <taxon>Bacillales</taxon>
        <taxon>Staphylococcaceae</taxon>
        <taxon>Macrococcus</taxon>
    </lineage>
</organism>
<dbReference type="FunFam" id="3.40.50.880:FF:000003">
    <property type="entry name" value="Anthranilate synthase component II"/>
    <property type="match status" value="1"/>
</dbReference>
<dbReference type="InterPro" id="IPR050472">
    <property type="entry name" value="Anth_synth/Amidotransfase"/>
</dbReference>
<dbReference type="Pfam" id="PF00117">
    <property type="entry name" value="GATase"/>
    <property type="match status" value="1"/>
</dbReference>
<dbReference type="SUPFAM" id="SSF52317">
    <property type="entry name" value="Class I glutamine amidotransferase-like"/>
    <property type="match status" value="1"/>
</dbReference>
<keyword evidence="4" id="KW-1185">Reference proteome</keyword>
<dbReference type="PANTHER" id="PTHR43418:SF4">
    <property type="entry name" value="MULTIFUNCTIONAL TRYPTOPHAN BIOSYNTHESIS PROTEIN"/>
    <property type="match status" value="1"/>
</dbReference>
<gene>
    <name evidence="3" type="ORF">ERX29_03815</name>
</gene>
<feature type="domain" description="Glutamine amidotransferase" evidence="2">
    <location>
        <begin position="3"/>
        <end position="183"/>
    </location>
</feature>
<dbReference type="CDD" id="cd01743">
    <property type="entry name" value="GATase1_Anthranilate_Synthase"/>
    <property type="match status" value="1"/>
</dbReference>
<dbReference type="OrthoDB" id="9804328at2"/>
<accession>A0A4R6BV96</accession>
<dbReference type="GO" id="GO:0000162">
    <property type="term" value="P:L-tryptophan biosynthetic process"/>
    <property type="evidence" value="ECO:0007669"/>
    <property type="project" value="TreeGrafter"/>
</dbReference>
<dbReference type="PRINTS" id="PR00096">
    <property type="entry name" value="GATASE"/>
</dbReference>
<dbReference type="PROSITE" id="PS51273">
    <property type="entry name" value="GATASE_TYPE_1"/>
    <property type="match status" value="1"/>
</dbReference>
<dbReference type="GO" id="GO:0004049">
    <property type="term" value="F:anthranilate synthase activity"/>
    <property type="evidence" value="ECO:0007669"/>
    <property type="project" value="TreeGrafter"/>
</dbReference>
<evidence type="ECO:0000256" key="1">
    <source>
        <dbReference type="ARBA" id="ARBA00022962"/>
    </source>
</evidence>
<dbReference type="RefSeq" id="WP_133443371.1">
    <property type="nucleotide sequence ID" value="NZ_SCWB01000005.1"/>
</dbReference>
<proteinExistence type="predicted"/>
<sequence length="187" mass="20807">MLLIIDNYDSFTYNIVHYLEGMNYEVAVCKPDELTLRDVAALNPKGIIISPGPGHPLEAEFCLDVVSNYKGIYPILGICLGFQVIVTAFGGQVRQGIPVHGHQSVMNHDGKGIFEGLPMPINIGRYHSLQAVMPIPDCLIVTAVADNIIMGVRHDALRIEAVQYHPESILTDYGREQLNNFVKRYCR</sequence>
<dbReference type="InterPro" id="IPR017926">
    <property type="entry name" value="GATASE"/>
</dbReference>
<dbReference type="AlphaFoldDB" id="A0A4R6BV96"/>
<dbReference type="Gene3D" id="3.40.50.880">
    <property type="match status" value="1"/>
</dbReference>
<evidence type="ECO:0000259" key="2">
    <source>
        <dbReference type="Pfam" id="PF00117"/>
    </source>
</evidence>
<reference evidence="3 4" key="1">
    <citation type="submission" date="2019-01" db="EMBL/GenBank/DDBJ databases">
        <title>Draft genome sequences of the type strains of six Macrococcus species.</title>
        <authorList>
            <person name="Mazhar S."/>
            <person name="Altermann E."/>
            <person name="Hill C."/>
            <person name="Mcauliffe O."/>
        </authorList>
    </citation>
    <scope>NUCLEOTIDE SEQUENCE [LARGE SCALE GENOMIC DNA]</scope>
    <source>
        <strain evidence="3 4">CCM4815</strain>
    </source>
</reference>
<dbReference type="PANTHER" id="PTHR43418">
    <property type="entry name" value="MULTIFUNCTIONAL TRYPTOPHAN BIOSYNTHESIS PROTEIN-RELATED"/>
    <property type="match status" value="1"/>
</dbReference>
<dbReference type="EMBL" id="SCWB01000005">
    <property type="protein sequence ID" value="TDM12202.1"/>
    <property type="molecule type" value="Genomic_DNA"/>
</dbReference>
<dbReference type="PRINTS" id="PR00097">
    <property type="entry name" value="ANTSNTHASEII"/>
</dbReference>
<evidence type="ECO:0000313" key="4">
    <source>
        <dbReference type="Proteomes" id="UP000294802"/>
    </source>
</evidence>
<comment type="caution">
    <text evidence="3">The sequence shown here is derived from an EMBL/GenBank/DDBJ whole genome shotgun (WGS) entry which is preliminary data.</text>
</comment>
<dbReference type="PRINTS" id="PR00099">
    <property type="entry name" value="CPSGATASE"/>
</dbReference>
<dbReference type="Proteomes" id="UP000294802">
    <property type="component" value="Unassembled WGS sequence"/>
</dbReference>
<dbReference type="NCBIfam" id="TIGR00566">
    <property type="entry name" value="trpG_papA"/>
    <property type="match status" value="1"/>
</dbReference>
<dbReference type="GO" id="GO:0005829">
    <property type="term" value="C:cytosol"/>
    <property type="evidence" value="ECO:0007669"/>
    <property type="project" value="TreeGrafter"/>
</dbReference>
<dbReference type="InterPro" id="IPR006221">
    <property type="entry name" value="TrpG/PapA_dom"/>
</dbReference>
<evidence type="ECO:0000313" key="3">
    <source>
        <dbReference type="EMBL" id="TDM12202.1"/>
    </source>
</evidence>
<protein>
    <submittedName>
        <fullName evidence="3">Aminodeoxychorismate/anthranilate synthase component II</fullName>
    </submittedName>
</protein>